<evidence type="ECO:0000313" key="2">
    <source>
        <dbReference type="EMBL" id="KAJ3686914.1"/>
    </source>
</evidence>
<feature type="compositionally biased region" description="Acidic residues" evidence="1">
    <location>
        <begin position="284"/>
        <end position="293"/>
    </location>
</feature>
<keyword evidence="3" id="KW-1185">Reference proteome</keyword>
<dbReference type="CDD" id="cd09917">
    <property type="entry name" value="F-box_SF"/>
    <property type="match status" value="1"/>
</dbReference>
<comment type="caution">
    <text evidence="2">The sequence shown here is derived from an EMBL/GenBank/DDBJ whole genome shotgun (WGS) entry which is preliminary data.</text>
</comment>
<dbReference type="AlphaFoldDB" id="A0AAD6EJR0"/>
<protein>
    <recommendedName>
        <fullName evidence="4">F-box domain-containing protein</fullName>
    </recommendedName>
</protein>
<organism evidence="2 3">
    <name type="scientific">Rhynchospora tenuis</name>
    <dbReference type="NCBI Taxonomy" id="198213"/>
    <lineage>
        <taxon>Eukaryota</taxon>
        <taxon>Viridiplantae</taxon>
        <taxon>Streptophyta</taxon>
        <taxon>Embryophyta</taxon>
        <taxon>Tracheophyta</taxon>
        <taxon>Spermatophyta</taxon>
        <taxon>Magnoliopsida</taxon>
        <taxon>Liliopsida</taxon>
        <taxon>Poales</taxon>
        <taxon>Cyperaceae</taxon>
        <taxon>Cyperoideae</taxon>
        <taxon>Rhynchosporeae</taxon>
        <taxon>Rhynchospora</taxon>
    </lineage>
</organism>
<dbReference type="SUPFAM" id="SSF81383">
    <property type="entry name" value="F-box domain"/>
    <property type="match status" value="1"/>
</dbReference>
<evidence type="ECO:0000313" key="3">
    <source>
        <dbReference type="Proteomes" id="UP001210211"/>
    </source>
</evidence>
<feature type="region of interest" description="Disordered" evidence="1">
    <location>
        <begin position="1"/>
        <end position="30"/>
    </location>
</feature>
<dbReference type="InterPro" id="IPR040267">
    <property type="entry name" value="EID1-like"/>
</dbReference>
<name>A0AAD6EJR0_9POAL</name>
<dbReference type="EMBL" id="JAMRDG010000002">
    <property type="protein sequence ID" value="KAJ3686914.1"/>
    <property type="molecule type" value="Genomic_DNA"/>
</dbReference>
<dbReference type="PANTHER" id="PTHR31348:SF3">
    <property type="entry name" value="EID1-LIKE F-BOX PROTEIN 3"/>
    <property type="match status" value="1"/>
</dbReference>
<proteinExistence type="predicted"/>
<gene>
    <name evidence="2" type="ORF">LUZ61_016078</name>
</gene>
<feature type="compositionally biased region" description="Polar residues" evidence="1">
    <location>
        <begin position="1"/>
        <end position="10"/>
    </location>
</feature>
<accession>A0AAD6EJR0</accession>
<feature type="compositionally biased region" description="Basic and acidic residues" evidence="1">
    <location>
        <begin position="294"/>
        <end position="305"/>
    </location>
</feature>
<evidence type="ECO:0000256" key="1">
    <source>
        <dbReference type="SAM" id="MobiDB-lite"/>
    </source>
</evidence>
<evidence type="ECO:0008006" key="4">
    <source>
        <dbReference type="Google" id="ProtNLM"/>
    </source>
</evidence>
<dbReference type="PANTHER" id="PTHR31348">
    <property type="entry name" value="EID1-LIKE F-BOX PROTEIN 2-RELATED"/>
    <property type="match status" value="1"/>
</dbReference>
<dbReference type="InterPro" id="IPR036047">
    <property type="entry name" value="F-box-like_dom_sf"/>
</dbReference>
<dbReference type="Proteomes" id="UP001210211">
    <property type="component" value="Unassembled WGS sequence"/>
</dbReference>
<reference evidence="2 3" key="1">
    <citation type="journal article" date="2022" name="Cell">
        <title>Repeat-based holocentromeres influence genome architecture and karyotype evolution.</title>
        <authorList>
            <person name="Hofstatter P.G."/>
            <person name="Thangavel G."/>
            <person name="Lux T."/>
            <person name="Neumann P."/>
            <person name="Vondrak T."/>
            <person name="Novak P."/>
            <person name="Zhang M."/>
            <person name="Costa L."/>
            <person name="Castellani M."/>
            <person name="Scott A."/>
            <person name="Toegelov H."/>
            <person name="Fuchs J."/>
            <person name="Mata-Sucre Y."/>
            <person name="Dias Y."/>
            <person name="Vanzela A.L.L."/>
            <person name="Huettel B."/>
            <person name="Almeida C.C.S."/>
            <person name="Simkova H."/>
            <person name="Souza G."/>
            <person name="Pedrosa-Harand A."/>
            <person name="Macas J."/>
            <person name="Mayer K.F.X."/>
            <person name="Houben A."/>
            <person name="Marques A."/>
        </authorList>
    </citation>
    <scope>NUCLEOTIDE SEQUENCE [LARGE SCALE GENOMIC DNA]</scope>
    <source>
        <strain evidence="2">RhyTen1mFocal</strain>
    </source>
</reference>
<sequence length="305" mass="33459">MGEPTQQEKLPSTPPSPMIISPKTDSGLGHTYLRTPDRNKVYDHINPNVGIFDEQVLALVFRRLNWDPQTLCSAACTSRRMRAVAERILFFELCLSRAPRLVSSLVVVPNGSQLSGVVGSSPRVPGGWGAVAKLLLFCCGCVPSKFFSLPDMTKGHFAPVSRFSKTSGKSFLVRRCWGDKLYVSDPCEHAAPAGEDEDLGVYRGVFGGFMQSRTRACLIGKNVQLEVRIRCPYCGARVWSMTAAGLVPKSASRRLGTHEDSLEYFVCVNGHLHGSCWLARLSDDGSDDDSDRGEDDRAADETVAW</sequence>
<feature type="region of interest" description="Disordered" evidence="1">
    <location>
        <begin position="283"/>
        <end position="305"/>
    </location>
</feature>